<keyword evidence="8 12" id="KW-0350">Heme biosynthesis</keyword>
<dbReference type="HAMAP" id="MF_01665">
    <property type="entry name" value="HemeA_synth_type2"/>
    <property type="match status" value="1"/>
</dbReference>
<evidence type="ECO:0000256" key="3">
    <source>
        <dbReference type="ARBA" id="ARBA00022692"/>
    </source>
</evidence>
<name>A0A366FQM4_9HYPH</name>
<keyword evidence="14" id="KW-1185">Reference proteome</keyword>
<evidence type="ECO:0000256" key="9">
    <source>
        <dbReference type="ARBA" id="ARBA00023136"/>
    </source>
</evidence>
<comment type="caution">
    <text evidence="13">The sequence shown here is derived from an EMBL/GenBank/DDBJ whole genome shotgun (WGS) entry which is preliminary data.</text>
</comment>
<dbReference type="AlphaFoldDB" id="A0A366FQM4"/>
<evidence type="ECO:0000256" key="5">
    <source>
        <dbReference type="ARBA" id="ARBA00022989"/>
    </source>
</evidence>
<keyword evidence="3 12" id="KW-0812">Transmembrane</keyword>
<evidence type="ECO:0000256" key="4">
    <source>
        <dbReference type="ARBA" id="ARBA00022723"/>
    </source>
</evidence>
<evidence type="ECO:0000256" key="7">
    <source>
        <dbReference type="ARBA" id="ARBA00023004"/>
    </source>
</evidence>
<keyword evidence="5 12" id="KW-1133">Transmembrane helix</keyword>
<proteinExistence type="inferred from homology"/>
<dbReference type="EC" id="1.17.99.9" evidence="12"/>
<dbReference type="InterPro" id="IPR023754">
    <property type="entry name" value="HemeA_Synthase_type2"/>
</dbReference>
<evidence type="ECO:0000256" key="6">
    <source>
        <dbReference type="ARBA" id="ARBA00023002"/>
    </source>
</evidence>
<comment type="similarity">
    <text evidence="12">Belongs to the COX15/CtaA family. Type 2 subfamily.</text>
</comment>
<feature type="transmembrane region" description="Helical" evidence="12">
    <location>
        <begin position="204"/>
        <end position="228"/>
    </location>
</feature>
<feature type="binding site" description="axial binding residue" evidence="12">
    <location>
        <position position="327"/>
    </location>
    <ligand>
        <name>heme</name>
        <dbReference type="ChEBI" id="CHEBI:30413"/>
    </ligand>
    <ligandPart>
        <name>Fe</name>
        <dbReference type="ChEBI" id="CHEBI:18248"/>
    </ligandPart>
</feature>
<protein>
    <recommendedName>
        <fullName evidence="12">Heme A synthase</fullName>
        <shortName evidence="12">HAS</shortName>
        <ecNumber evidence="12">1.17.99.9</ecNumber>
    </recommendedName>
    <alternativeName>
        <fullName evidence="12">Cytochrome aa3-controlling protein</fullName>
    </alternativeName>
</protein>
<dbReference type="GO" id="GO:0005886">
    <property type="term" value="C:plasma membrane"/>
    <property type="evidence" value="ECO:0007669"/>
    <property type="project" value="UniProtKB-SubCell"/>
</dbReference>
<gene>
    <name evidence="12" type="primary">ctaA</name>
    <name evidence="13" type="ORF">DFR50_104198</name>
</gene>
<evidence type="ECO:0000256" key="8">
    <source>
        <dbReference type="ARBA" id="ARBA00023133"/>
    </source>
</evidence>
<feature type="transmembrane region" description="Helical" evidence="12">
    <location>
        <begin position="298"/>
        <end position="319"/>
    </location>
</feature>
<comment type="cofactor">
    <cofactor evidence="1 12">
        <name>heme b</name>
        <dbReference type="ChEBI" id="CHEBI:60344"/>
    </cofactor>
</comment>
<evidence type="ECO:0000256" key="12">
    <source>
        <dbReference type="HAMAP-Rule" id="MF_01665"/>
    </source>
</evidence>
<keyword evidence="12" id="KW-1003">Cell membrane</keyword>
<sequence>MASIDALPARPAAAVASRAGVCLWLLAVAGLVFVMVLVGGATRLTESGLSITQWKPVTGVLPPLSATDWRAAFDSYRQIPQYAAQNADMTLDGFKTIFWWEWSHRLLARIVGLVYIVPALWFWARGAFAGALGRRVALMTGLLALEPIVGWWMVSSGLADRVEVAQERLALHLLIAAGVFGTAIYAAVGLGAAGRPREAATRGFSVAAAAFALVVFVQLGLGALVAGLRAGRIYDTWPLMGERFVPGEAFASARAPLDDAATAQFDHRLVAYAVLAFALAQAVAAGRSGLPGLRRRTVALAAVAALQVALGVATLLLAVPIPLALAHQATALILFGLACAHWSATDPRA</sequence>
<keyword evidence="6 12" id="KW-0560">Oxidoreductase</keyword>
<feature type="transmembrane region" description="Helical" evidence="12">
    <location>
        <begin position="136"/>
        <end position="154"/>
    </location>
</feature>
<feature type="transmembrane region" description="Helical" evidence="12">
    <location>
        <begin position="325"/>
        <end position="344"/>
    </location>
</feature>
<feature type="transmembrane region" description="Helical" evidence="12">
    <location>
        <begin position="21"/>
        <end position="41"/>
    </location>
</feature>
<dbReference type="InterPro" id="IPR003780">
    <property type="entry name" value="COX15/CtaA_fam"/>
</dbReference>
<dbReference type="UniPathway" id="UPA00269">
    <property type="reaction ID" value="UER00713"/>
</dbReference>
<comment type="catalytic activity">
    <reaction evidence="11">
        <text>Fe(II)-heme o + 2 A + H2O = Fe(II)-heme a + 2 AH2</text>
        <dbReference type="Rhea" id="RHEA:63388"/>
        <dbReference type="ChEBI" id="CHEBI:13193"/>
        <dbReference type="ChEBI" id="CHEBI:15377"/>
        <dbReference type="ChEBI" id="CHEBI:17499"/>
        <dbReference type="ChEBI" id="CHEBI:60530"/>
        <dbReference type="ChEBI" id="CHEBI:61715"/>
        <dbReference type="EC" id="1.17.99.9"/>
    </reaction>
    <physiologicalReaction direction="left-to-right" evidence="11">
        <dbReference type="Rhea" id="RHEA:63389"/>
    </physiologicalReaction>
</comment>
<dbReference type="PANTHER" id="PTHR23289:SF2">
    <property type="entry name" value="CYTOCHROME C OXIDASE ASSEMBLY PROTEIN COX15 HOMOLOG"/>
    <property type="match status" value="1"/>
</dbReference>
<dbReference type="GO" id="GO:0120547">
    <property type="term" value="F:heme A synthase activity"/>
    <property type="evidence" value="ECO:0007669"/>
    <property type="project" value="UniProtKB-EC"/>
</dbReference>
<keyword evidence="4 12" id="KW-0479">Metal-binding</keyword>
<dbReference type="PANTHER" id="PTHR23289">
    <property type="entry name" value="CYTOCHROME C OXIDASE ASSEMBLY PROTEIN COX15"/>
    <property type="match status" value="1"/>
</dbReference>
<feature type="transmembrane region" description="Helical" evidence="12">
    <location>
        <begin position="269"/>
        <end position="286"/>
    </location>
</feature>
<comment type="subunit">
    <text evidence="12">Interacts with CtaB.</text>
</comment>
<comment type="pathway">
    <text evidence="10 12">Porphyrin-containing compound metabolism; heme A biosynthesis; heme A from heme O: step 1/1.</text>
</comment>
<dbReference type="OrthoDB" id="9793156at2"/>
<evidence type="ECO:0000313" key="14">
    <source>
        <dbReference type="Proteomes" id="UP000253529"/>
    </source>
</evidence>
<dbReference type="GO" id="GO:0046872">
    <property type="term" value="F:metal ion binding"/>
    <property type="evidence" value="ECO:0007669"/>
    <property type="project" value="UniProtKB-KW"/>
</dbReference>
<dbReference type="RefSeq" id="WP_113888147.1">
    <property type="nucleotide sequence ID" value="NZ_QNRK01000004.1"/>
</dbReference>
<evidence type="ECO:0000256" key="1">
    <source>
        <dbReference type="ARBA" id="ARBA00001970"/>
    </source>
</evidence>
<dbReference type="Proteomes" id="UP000253529">
    <property type="component" value="Unassembled WGS sequence"/>
</dbReference>
<comment type="subcellular location">
    <subcellularLocation>
        <location evidence="12">Cell membrane</location>
        <topology evidence="12">Multi-pass membrane protein</topology>
    </subcellularLocation>
    <subcellularLocation>
        <location evidence="2">Membrane</location>
        <topology evidence="2">Multi-pass membrane protein</topology>
    </subcellularLocation>
</comment>
<dbReference type="GO" id="GO:0006784">
    <property type="term" value="P:heme A biosynthetic process"/>
    <property type="evidence" value="ECO:0007669"/>
    <property type="project" value="UniProtKB-UniRule"/>
</dbReference>
<keyword evidence="7 12" id="KW-0408">Iron</keyword>
<dbReference type="Pfam" id="PF02628">
    <property type="entry name" value="COX15-CtaA"/>
    <property type="match status" value="1"/>
</dbReference>
<feature type="transmembrane region" description="Helical" evidence="12">
    <location>
        <begin position="169"/>
        <end position="192"/>
    </location>
</feature>
<keyword evidence="9 12" id="KW-0472">Membrane</keyword>
<organism evidence="13 14">
    <name type="scientific">Roseiarcus fermentans</name>
    <dbReference type="NCBI Taxonomy" id="1473586"/>
    <lineage>
        <taxon>Bacteria</taxon>
        <taxon>Pseudomonadati</taxon>
        <taxon>Pseudomonadota</taxon>
        <taxon>Alphaproteobacteria</taxon>
        <taxon>Hyphomicrobiales</taxon>
        <taxon>Roseiarcaceae</taxon>
        <taxon>Roseiarcus</taxon>
    </lineage>
</organism>
<evidence type="ECO:0000256" key="10">
    <source>
        <dbReference type="ARBA" id="ARBA00044501"/>
    </source>
</evidence>
<evidence type="ECO:0000256" key="2">
    <source>
        <dbReference type="ARBA" id="ARBA00004141"/>
    </source>
</evidence>
<evidence type="ECO:0000256" key="11">
    <source>
        <dbReference type="ARBA" id="ARBA00048044"/>
    </source>
</evidence>
<comment type="function">
    <text evidence="12">Catalyzes the conversion of heme O to heme A by two successive hydroxylations of the methyl group at C8. The first hydroxylation forms heme I, the second hydroxylation results in an unstable dihydroxymethyl group, which spontaneously dehydrates, resulting in the formyl group of heme A.</text>
</comment>
<evidence type="ECO:0000313" key="13">
    <source>
        <dbReference type="EMBL" id="RBP16918.1"/>
    </source>
</evidence>
<reference evidence="13 14" key="1">
    <citation type="submission" date="2018-06" db="EMBL/GenBank/DDBJ databases">
        <title>Genomic Encyclopedia of Type Strains, Phase IV (KMG-IV): sequencing the most valuable type-strain genomes for metagenomic binning, comparative biology and taxonomic classification.</title>
        <authorList>
            <person name="Goeker M."/>
        </authorList>
    </citation>
    <scope>NUCLEOTIDE SEQUENCE [LARGE SCALE GENOMIC DNA]</scope>
    <source>
        <strain evidence="13 14">DSM 24875</strain>
    </source>
</reference>
<accession>A0A366FQM4</accession>
<feature type="transmembrane region" description="Helical" evidence="12">
    <location>
        <begin position="106"/>
        <end position="124"/>
    </location>
</feature>
<feature type="binding site" description="axial binding residue" evidence="12">
    <location>
        <position position="267"/>
    </location>
    <ligand>
        <name>heme</name>
        <dbReference type="ChEBI" id="CHEBI:30413"/>
    </ligand>
    <ligandPart>
        <name>Fe</name>
        <dbReference type="ChEBI" id="CHEBI:18248"/>
    </ligandPart>
</feature>
<dbReference type="EMBL" id="QNRK01000004">
    <property type="protein sequence ID" value="RBP16918.1"/>
    <property type="molecule type" value="Genomic_DNA"/>
</dbReference>